<sequence length="304" mass="34379">MQNDGAFCNCLIDVDGTIFKVHLEILCASSEYFDNIIRRDSVVEDAVSLHNITPSTFSTLLTHLYTGRMVVNLSNLFDVYVAADFLILNSALDYCRKVLCENLRNEKSSEAFDVALEILSRYDDAALFESFVSRRNLLKRKDPTKVIHSSRTIATMPTFEESLVIFRADVEYRNIWTGERQMAPSPLEEFMLSSYEVKELELEEGETLSRIEVHSGWLVDKMAFVTSTGRYVGPFGYSNGGGVLKVAVNKCHGSRYASSEPVYTCLALHGFSYSLIRTQGCPSWFRVCFLYAAVEGRCNFTMKI</sequence>
<dbReference type="GO" id="GO:0000981">
    <property type="term" value="F:DNA-binding transcription factor activity, RNA polymerase II-specific"/>
    <property type="evidence" value="ECO:0007669"/>
    <property type="project" value="TreeGrafter"/>
</dbReference>
<dbReference type="InterPro" id="IPR036404">
    <property type="entry name" value="Jacalin-like_lectin_dom_sf"/>
</dbReference>
<organism evidence="13">
    <name type="scientific">Hydatigena taeniaeformis</name>
    <name type="common">Feline tapeworm</name>
    <name type="synonym">Taenia taeniaeformis</name>
    <dbReference type="NCBI Taxonomy" id="6205"/>
    <lineage>
        <taxon>Eukaryota</taxon>
        <taxon>Metazoa</taxon>
        <taxon>Spiralia</taxon>
        <taxon>Lophotrochozoa</taxon>
        <taxon>Platyhelminthes</taxon>
        <taxon>Cestoda</taxon>
        <taxon>Eucestoda</taxon>
        <taxon>Cyclophyllidea</taxon>
        <taxon>Taeniidae</taxon>
        <taxon>Hydatigera</taxon>
    </lineage>
</organism>
<dbReference type="InterPro" id="IPR000210">
    <property type="entry name" value="BTB/POZ_dom"/>
</dbReference>
<keyword evidence="9" id="KW-0539">Nucleus</keyword>
<protein>
    <submittedName>
        <fullName evidence="13">BTB domain-containing protein</fullName>
    </submittedName>
</protein>
<evidence type="ECO:0000313" key="13">
    <source>
        <dbReference type="WBParaSite" id="TTAC_0001013301-mRNA-1"/>
    </source>
</evidence>
<dbReference type="AlphaFoldDB" id="A0A0R3X9A8"/>
<reference evidence="11 12" key="2">
    <citation type="submission" date="2018-11" db="EMBL/GenBank/DDBJ databases">
        <authorList>
            <consortium name="Pathogen Informatics"/>
        </authorList>
    </citation>
    <scope>NUCLEOTIDE SEQUENCE [LARGE SCALE GENOMIC DNA]</scope>
</reference>
<dbReference type="SUPFAM" id="SSF54695">
    <property type="entry name" value="POZ domain"/>
    <property type="match status" value="1"/>
</dbReference>
<keyword evidence="4" id="KW-0863">Zinc-finger</keyword>
<keyword evidence="5" id="KW-0862">Zinc</keyword>
<dbReference type="SMART" id="SM00225">
    <property type="entry name" value="BTB"/>
    <property type="match status" value="1"/>
</dbReference>
<evidence type="ECO:0000256" key="3">
    <source>
        <dbReference type="ARBA" id="ARBA00022737"/>
    </source>
</evidence>
<keyword evidence="2" id="KW-0479">Metal-binding</keyword>
<name>A0A0R3X9A8_HYDTA</name>
<evidence type="ECO:0000256" key="5">
    <source>
        <dbReference type="ARBA" id="ARBA00022833"/>
    </source>
</evidence>
<evidence type="ECO:0000256" key="2">
    <source>
        <dbReference type="ARBA" id="ARBA00022723"/>
    </source>
</evidence>
<evidence type="ECO:0000256" key="7">
    <source>
        <dbReference type="ARBA" id="ARBA00023125"/>
    </source>
</evidence>
<dbReference type="EMBL" id="UYWX01021327">
    <property type="protein sequence ID" value="VDM35098.1"/>
    <property type="molecule type" value="Genomic_DNA"/>
</dbReference>
<dbReference type="Pfam" id="PF00651">
    <property type="entry name" value="BTB"/>
    <property type="match status" value="1"/>
</dbReference>
<dbReference type="SUPFAM" id="SSF51101">
    <property type="entry name" value="Mannose-binding lectins"/>
    <property type="match status" value="1"/>
</dbReference>
<dbReference type="PANTHER" id="PTHR46105:SF5">
    <property type="entry name" value="ZINC FINGER AND BTB DOMAIN-CONTAINING PROTEIN 44 ISOFORM X1"/>
    <property type="match status" value="1"/>
</dbReference>
<evidence type="ECO:0000256" key="9">
    <source>
        <dbReference type="ARBA" id="ARBA00023242"/>
    </source>
</evidence>
<feature type="domain" description="BTB" evidence="10">
    <location>
        <begin position="8"/>
        <end position="73"/>
    </location>
</feature>
<dbReference type="Gene3D" id="3.30.710.10">
    <property type="entry name" value="Potassium Channel Kv1.1, Chain A"/>
    <property type="match status" value="1"/>
</dbReference>
<evidence type="ECO:0000256" key="1">
    <source>
        <dbReference type="ARBA" id="ARBA00004123"/>
    </source>
</evidence>
<dbReference type="InterPro" id="IPR050457">
    <property type="entry name" value="ZnFinger_BTB_dom_contain"/>
</dbReference>
<gene>
    <name evidence="11" type="ORF">TTAC_LOCUS10118</name>
</gene>
<dbReference type="PANTHER" id="PTHR46105">
    <property type="entry name" value="AGAP004733-PA"/>
    <property type="match status" value="1"/>
</dbReference>
<dbReference type="GO" id="GO:0005634">
    <property type="term" value="C:nucleus"/>
    <property type="evidence" value="ECO:0007669"/>
    <property type="project" value="UniProtKB-SubCell"/>
</dbReference>
<dbReference type="OrthoDB" id="6357972at2759"/>
<proteinExistence type="predicted"/>
<accession>A0A0R3X9A8</accession>
<evidence type="ECO:0000313" key="11">
    <source>
        <dbReference type="EMBL" id="VDM35098.1"/>
    </source>
</evidence>
<dbReference type="Gene3D" id="2.100.10.30">
    <property type="entry name" value="Jacalin-like lectin domain"/>
    <property type="match status" value="1"/>
</dbReference>
<keyword evidence="6" id="KW-0805">Transcription regulation</keyword>
<evidence type="ECO:0000256" key="8">
    <source>
        <dbReference type="ARBA" id="ARBA00023163"/>
    </source>
</evidence>
<evidence type="ECO:0000256" key="4">
    <source>
        <dbReference type="ARBA" id="ARBA00022771"/>
    </source>
</evidence>
<keyword evidence="12" id="KW-1185">Reference proteome</keyword>
<dbReference type="STRING" id="6205.A0A0R3X9A8"/>
<keyword evidence="3" id="KW-0677">Repeat</keyword>
<keyword evidence="7" id="KW-0238">DNA-binding</keyword>
<evidence type="ECO:0000313" key="12">
    <source>
        <dbReference type="Proteomes" id="UP000274429"/>
    </source>
</evidence>
<dbReference type="GO" id="GO:0000978">
    <property type="term" value="F:RNA polymerase II cis-regulatory region sequence-specific DNA binding"/>
    <property type="evidence" value="ECO:0007669"/>
    <property type="project" value="TreeGrafter"/>
</dbReference>
<evidence type="ECO:0000256" key="6">
    <source>
        <dbReference type="ARBA" id="ARBA00023015"/>
    </source>
</evidence>
<evidence type="ECO:0000259" key="10">
    <source>
        <dbReference type="PROSITE" id="PS50097"/>
    </source>
</evidence>
<comment type="subcellular location">
    <subcellularLocation>
        <location evidence="1">Nucleus</location>
    </subcellularLocation>
</comment>
<reference evidence="13" key="1">
    <citation type="submission" date="2017-02" db="UniProtKB">
        <authorList>
            <consortium name="WormBaseParasite"/>
        </authorList>
    </citation>
    <scope>IDENTIFICATION</scope>
</reference>
<dbReference type="Proteomes" id="UP000274429">
    <property type="component" value="Unassembled WGS sequence"/>
</dbReference>
<keyword evidence="8" id="KW-0804">Transcription</keyword>
<dbReference type="CDD" id="cd18186">
    <property type="entry name" value="BTB_POZ_ZBTB_KLHL-like"/>
    <property type="match status" value="1"/>
</dbReference>
<dbReference type="GO" id="GO:0008270">
    <property type="term" value="F:zinc ion binding"/>
    <property type="evidence" value="ECO:0007669"/>
    <property type="project" value="UniProtKB-KW"/>
</dbReference>
<dbReference type="WBParaSite" id="TTAC_0001013301-mRNA-1">
    <property type="protein sequence ID" value="TTAC_0001013301-mRNA-1"/>
    <property type="gene ID" value="TTAC_0001013301"/>
</dbReference>
<dbReference type="InterPro" id="IPR011333">
    <property type="entry name" value="SKP1/BTB/POZ_sf"/>
</dbReference>
<dbReference type="PROSITE" id="PS50097">
    <property type="entry name" value="BTB"/>
    <property type="match status" value="1"/>
</dbReference>